<dbReference type="EMBL" id="BARS01037481">
    <property type="protein sequence ID" value="GAG26538.1"/>
    <property type="molecule type" value="Genomic_DNA"/>
</dbReference>
<organism evidence="1">
    <name type="scientific">marine sediment metagenome</name>
    <dbReference type="NCBI Taxonomy" id="412755"/>
    <lineage>
        <taxon>unclassified sequences</taxon>
        <taxon>metagenomes</taxon>
        <taxon>ecological metagenomes</taxon>
    </lineage>
</organism>
<dbReference type="AlphaFoldDB" id="X0WPV4"/>
<evidence type="ECO:0000313" key="1">
    <source>
        <dbReference type="EMBL" id="GAG26538.1"/>
    </source>
</evidence>
<name>X0WPV4_9ZZZZ</name>
<reference evidence="1" key="1">
    <citation type="journal article" date="2014" name="Front. Microbiol.">
        <title>High frequency of phylogenetically diverse reductive dehalogenase-homologous genes in deep subseafloor sedimentary metagenomes.</title>
        <authorList>
            <person name="Kawai M."/>
            <person name="Futagami T."/>
            <person name="Toyoda A."/>
            <person name="Takaki Y."/>
            <person name="Nishi S."/>
            <person name="Hori S."/>
            <person name="Arai W."/>
            <person name="Tsubouchi T."/>
            <person name="Morono Y."/>
            <person name="Uchiyama I."/>
            <person name="Ito T."/>
            <person name="Fujiyama A."/>
            <person name="Inagaki F."/>
            <person name="Takami H."/>
        </authorList>
    </citation>
    <scope>NUCLEOTIDE SEQUENCE</scope>
    <source>
        <strain evidence="1">Expedition CK06-06</strain>
    </source>
</reference>
<comment type="caution">
    <text evidence="1">The sequence shown here is derived from an EMBL/GenBank/DDBJ whole genome shotgun (WGS) entry which is preliminary data.</text>
</comment>
<feature type="non-terminal residue" evidence="1">
    <location>
        <position position="1"/>
    </location>
</feature>
<feature type="non-terminal residue" evidence="1">
    <location>
        <position position="256"/>
    </location>
</feature>
<accession>X0WPV4</accession>
<sequence length="256" mass="28349">DLQQHLEVFKDAWGQPIPGLENTPAYITSAKKINVDRVGAEAYKAIVTFMLPGTGPAGYAKEFLIIKDSDGTITAAISVLQESGDQDTFIRLSAERDGKEDAVQSALLKILEKSLSEMNPASVDNSIEESHRVFAPFITSEAQRYEFEELLAHDPVAMRLLTQAQIFGKDLTVGGRVYAINEKTGLLYDKKYNAVQSNIFSSLDLGNVSHEAWHAIFERWIARDSGRLADLKAYLEANHADILGHIAELDGYTYIN</sequence>
<proteinExistence type="predicted"/>
<protein>
    <submittedName>
        <fullName evidence="1">Uncharacterized protein</fullName>
    </submittedName>
</protein>
<gene>
    <name evidence="1" type="ORF">S01H1_57472</name>
</gene>